<name>A0AA88HXQ2_ARTSF</name>
<dbReference type="InterPro" id="IPR006768">
    <property type="entry name" value="Cwf19-like_C_dom-1"/>
</dbReference>
<dbReference type="Gene3D" id="3.30.428.10">
    <property type="entry name" value="HIT-like"/>
    <property type="match status" value="1"/>
</dbReference>
<dbReference type="Proteomes" id="UP001187531">
    <property type="component" value="Unassembled WGS sequence"/>
</dbReference>
<sequence length="268" mass="31131">GLDKTDEDYTVDEVFISRAQMDESDAKQAEKDKQHAIKEYKQQSRALEGCNRCLDNRETIKHLIVSVGSKAYLALPAHTPLTSGHCLIIPAQHISCSVQADEDVWEEIQRFRRALVSMLSEEEEDCVFFESAMNLKKWPHMVTECVPLPREVGDLAPIYFKKAILESEGEWTQNKKLIELRGRDIRRAVPKALPYFSCDFGNESGFAHVIEEEREFPKNFAQEIIGGMLDLDHSIWRKPKREDFELQMARINEFKEKWKKYDFSTKTE</sequence>
<feature type="non-terminal residue" evidence="4">
    <location>
        <position position="268"/>
    </location>
</feature>
<dbReference type="InterPro" id="IPR040194">
    <property type="entry name" value="Cwf19-like"/>
</dbReference>
<evidence type="ECO:0000259" key="3">
    <source>
        <dbReference type="Pfam" id="PF04677"/>
    </source>
</evidence>
<reference evidence="4" key="1">
    <citation type="submission" date="2023-07" db="EMBL/GenBank/DDBJ databases">
        <title>Chromosome-level genome assembly of Artemia franciscana.</title>
        <authorList>
            <person name="Jo E."/>
        </authorList>
    </citation>
    <scope>NUCLEOTIDE SEQUENCE</scope>
    <source>
        <tissue evidence="4">Whole body</tissue>
    </source>
</reference>
<evidence type="ECO:0000256" key="1">
    <source>
        <dbReference type="ARBA" id="ARBA00006795"/>
    </source>
</evidence>
<feature type="domain" description="Cwf19-like protein C-terminal" evidence="2">
    <location>
        <begin position="170"/>
        <end position="263"/>
    </location>
</feature>
<dbReference type="EMBL" id="JAVRJZ010000015">
    <property type="protein sequence ID" value="KAK2712117.1"/>
    <property type="molecule type" value="Genomic_DNA"/>
</dbReference>
<dbReference type="PANTHER" id="PTHR12072">
    <property type="entry name" value="CWF19, CELL CYCLE CONTROL PROTEIN"/>
    <property type="match status" value="1"/>
</dbReference>
<evidence type="ECO:0000259" key="2">
    <source>
        <dbReference type="Pfam" id="PF04676"/>
    </source>
</evidence>
<feature type="domain" description="Cwf19-like C-terminal" evidence="3">
    <location>
        <begin position="38"/>
        <end position="161"/>
    </location>
</feature>
<dbReference type="GO" id="GO:0000398">
    <property type="term" value="P:mRNA splicing, via spliceosome"/>
    <property type="evidence" value="ECO:0007669"/>
    <property type="project" value="TreeGrafter"/>
</dbReference>
<dbReference type="GO" id="GO:0071014">
    <property type="term" value="C:post-mRNA release spliceosomal complex"/>
    <property type="evidence" value="ECO:0007669"/>
    <property type="project" value="TreeGrafter"/>
</dbReference>
<evidence type="ECO:0008006" key="6">
    <source>
        <dbReference type="Google" id="ProtNLM"/>
    </source>
</evidence>
<evidence type="ECO:0000313" key="4">
    <source>
        <dbReference type="EMBL" id="KAK2712117.1"/>
    </source>
</evidence>
<dbReference type="AlphaFoldDB" id="A0AA88HXQ2"/>
<dbReference type="InterPro" id="IPR036265">
    <property type="entry name" value="HIT-like_sf"/>
</dbReference>
<dbReference type="PANTHER" id="PTHR12072:SF5">
    <property type="entry name" value="CWF19-LIKE PROTEIN 2"/>
    <property type="match status" value="1"/>
</dbReference>
<dbReference type="Pfam" id="PF04676">
    <property type="entry name" value="CwfJ_C_2"/>
    <property type="match status" value="1"/>
</dbReference>
<evidence type="ECO:0000313" key="5">
    <source>
        <dbReference type="Proteomes" id="UP001187531"/>
    </source>
</evidence>
<comment type="caution">
    <text evidence="4">The sequence shown here is derived from an EMBL/GenBank/DDBJ whole genome shotgun (WGS) entry which is preliminary data.</text>
</comment>
<accession>A0AA88HXQ2</accession>
<organism evidence="4 5">
    <name type="scientific">Artemia franciscana</name>
    <name type="common">Brine shrimp</name>
    <name type="synonym">Artemia sanfranciscana</name>
    <dbReference type="NCBI Taxonomy" id="6661"/>
    <lineage>
        <taxon>Eukaryota</taxon>
        <taxon>Metazoa</taxon>
        <taxon>Ecdysozoa</taxon>
        <taxon>Arthropoda</taxon>
        <taxon>Crustacea</taxon>
        <taxon>Branchiopoda</taxon>
        <taxon>Anostraca</taxon>
        <taxon>Artemiidae</taxon>
        <taxon>Artemia</taxon>
    </lineage>
</organism>
<gene>
    <name evidence="4" type="ORF">QYM36_010970</name>
</gene>
<keyword evidence="5" id="KW-1185">Reference proteome</keyword>
<protein>
    <recommendedName>
        <fullName evidence="6">CWF19-like protein 2</fullName>
    </recommendedName>
</protein>
<comment type="similarity">
    <text evidence="1">Belongs to the CWF19 family.</text>
</comment>
<dbReference type="Pfam" id="PF04677">
    <property type="entry name" value="CwfJ_C_1"/>
    <property type="match status" value="1"/>
</dbReference>
<dbReference type="InterPro" id="IPR006767">
    <property type="entry name" value="Cwf19-like_C_dom-2"/>
</dbReference>
<dbReference type="SUPFAM" id="SSF54197">
    <property type="entry name" value="HIT-like"/>
    <property type="match status" value="1"/>
</dbReference>
<proteinExistence type="inferred from homology"/>